<dbReference type="RefSeq" id="XP_026231346.1">
    <property type="nucleotide sequence ID" value="XM_026375561.1"/>
</dbReference>
<dbReference type="PROSITE" id="PS51184">
    <property type="entry name" value="JMJC"/>
    <property type="match status" value="1"/>
</dbReference>
<proteinExistence type="predicted"/>
<dbReference type="InParanoid" id="A0A7N6BN66"/>
<evidence type="ECO:0000313" key="5">
    <source>
        <dbReference type="Ensembl" id="ENSATEP00000066321.1"/>
    </source>
</evidence>
<dbReference type="Proteomes" id="UP000265040">
    <property type="component" value="Chromosome 21"/>
</dbReference>
<dbReference type="OrthoDB" id="47172at2759"/>
<evidence type="ECO:0000256" key="3">
    <source>
        <dbReference type="ARBA" id="ARBA00037342"/>
    </source>
</evidence>
<organism evidence="5 6">
    <name type="scientific">Anabas testudineus</name>
    <name type="common">Climbing perch</name>
    <name type="synonym">Anthias testudineus</name>
    <dbReference type="NCBI Taxonomy" id="64144"/>
    <lineage>
        <taxon>Eukaryota</taxon>
        <taxon>Metazoa</taxon>
        <taxon>Chordata</taxon>
        <taxon>Craniata</taxon>
        <taxon>Vertebrata</taxon>
        <taxon>Euteleostomi</taxon>
        <taxon>Actinopterygii</taxon>
        <taxon>Neopterygii</taxon>
        <taxon>Teleostei</taxon>
        <taxon>Neoteleostei</taxon>
        <taxon>Acanthomorphata</taxon>
        <taxon>Anabantaria</taxon>
        <taxon>Anabantiformes</taxon>
        <taxon>Anabantoidei</taxon>
        <taxon>Anabantidae</taxon>
        <taxon>Anabas</taxon>
    </lineage>
</organism>
<dbReference type="Ensembl" id="ENSATET00000042784.2">
    <property type="protein sequence ID" value="ENSATEP00000066321.1"/>
    <property type="gene ID" value="ENSATEG00000028873.2"/>
</dbReference>
<evidence type="ECO:0000259" key="4">
    <source>
        <dbReference type="PROSITE" id="PS51184"/>
    </source>
</evidence>
<reference evidence="5" key="1">
    <citation type="submission" date="2021-04" db="EMBL/GenBank/DDBJ databases">
        <authorList>
            <consortium name="Wellcome Sanger Institute Data Sharing"/>
        </authorList>
    </citation>
    <scope>NUCLEOTIDE SEQUENCE [LARGE SCALE GENOMIC DNA]</scope>
</reference>
<evidence type="ECO:0000256" key="2">
    <source>
        <dbReference type="ARBA" id="ARBA00022490"/>
    </source>
</evidence>
<protein>
    <recommendedName>
        <fullName evidence="4">JmjC domain-containing protein</fullName>
    </recommendedName>
</protein>
<dbReference type="PANTHER" id="PTHR12461:SF43">
    <property type="entry name" value="HSPB1-ASSOCIATED PROTEIN 1"/>
    <property type="match status" value="1"/>
</dbReference>
<keyword evidence="2" id="KW-0963">Cytoplasm</keyword>
<dbReference type="GO" id="GO:0005737">
    <property type="term" value="C:cytoplasm"/>
    <property type="evidence" value="ECO:0007669"/>
    <property type="project" value="UniProtKB-SubCell"/>
</dbReference>
<keyword evidence="6" id="KW-1185">Reference proteome</keyword>
<reference evidence="5" key="3">
    <citation type="submission" date="2025-09" db="UniProtKB">
        <authorList>
            <consortium name="Ensembl"/>
        </authorList>
    </citation>
    <scope>IDENTIFICATION</scope>
</reference>
<dbReference type="RefSeq" id="XP_026231347.1">
    <property type="nucleotide sequence ID" value="XM_026375562.1"/>
</dbReference>
<dbReference type="RefSeq" id="XP_026231348.1">
    <property type="nucleotide sequence ID" value="XM_026375563.1"/>
</dbReference>
<evidence type="ECO:0000256" key="1">
    <source>
        <dbReference type="ARBA" id="ARBA00004496"/>
    </source>
</evidence>
<dbReference type="SMART" id="SM00558">
    <property type="entry name" value="JmjC"/>
    <property type="match status" value="1"/>
</dbReference>
<dbReference type="Pfam" id="PF13621">
    <property type="entry name" value="Cupin_8"/>
    <property type="match status" value="1"/>
</dbReference>
<dbReference type="RefSeq" id="XP_026231344.1">
    <property type="nucleotide sequence ID" value="XM_026375559.1"/>
</dbReference>
<dbReference type="Gene3D" id="2.60.120.650">
    <property type="entry name" value="Cupin"/>
    <property type="match status" value="1"/>
</dbReference>
<dbReference type="InterPro" id="IPR003347">
    <property type="entry name" value="JmjC_dom"/>
</dbReference>
<dbReference type="FunCoup" id="A0A7N6BN66">
    <property type="interactions" value="635"/>
</dbReference>
<dbReference type="GeneTree" id="ENSGT00940000159893"/>
<name>A0A7N6BN66_ANATE</name>
<gene>
    <name evidence="5" type="primary">HSPBAP1</name>
</gene>
<dbReference type="GeneID" id="113172611"/>
<dbReference type="RefSeq" id="XP_026231343.1">
    <property type="nucleotide sequence ID" value="XM_026375558.1"/>
</dbReference>
<dbReference type="OMA" id="QRMMSKS"/>
<comment type="function">
    <text evidence="3">May play a role in cellular stress response.</text>
</comment>
<sequence>MAAPSSFKPFTPHETQGILHHLQQPAVFMNMTCGWPVLHWTAEHLSGCFGDKLIQFRLGSKEEINTPLFETQCSYVEAKMSHFLSWTRDQPGTDVGPFAEYPYSDYWAYADYKYIAMLFQDQPSIYEDVKWSDFGFEGRNGRESTLWIGTQGANTPCHLDSYGCNLVLQVQGRKRWHLFPPEDTVNLYPTRIPYEESSVFSQVNVLRPDLKRFPAFQRARAHIVTLQPGQVLYVPRHWWHYVESVDPITVSVNSWIELEEDDVARVGEAVTKAVICAIKSAQSDDNTDDWLNPTEHGVTSHNENMQYVNLAVRACAQRQTNRCSIKLNQDQIETRPVKRDSAGQIRKNSDPLRHCSTFSVPFGPHLMPVHCQQKDSPETRSMTTKDLEVESRGTCEDDFAQDCAVSSGAAPRIDPTSAARLHQAVCECSPGFTTSKAGDCVGGTSDESRSAVVTTNDLLDCLLHPDIINRVTELLLERHTGSHRTTSLS</sequence>
<feature type="domain" description="JmjC" evidence="4">
    <location>
        <begin position="111"/>
        <end position="271"/>
    </location>
</feature>
<accession>A0A7N6BN66</accession>
<evidence type="ECO:0000313" key="6">
    <source>
        <dbReference type="Proteomes" id="UP000265040"/>
    </source>
</evidence>
<comment type="subcellular location">
    <subcellularLocation>
        <location evidence="1">Cytoplasm</location>
    </subcellularLocation>
</comment>
<dbReference type="InterPro" id="IPR041667">
    <property type="entry name" value="Cupin_8"/>
</dbReference>
<dbReference type="AlphaFoldDB" id="A0A7N6BN66"/>
<dbReference type="SUPFAM" id="SSF51197">
    <property type="entry name" value="Clavaminate synthase-like"/>
    <property type="match status" value="1"/>
</dbReference>
<reference evidence="5" key="2">
    <citation type="submission" date="2025-08" db="UniProtKB">
        <authorList>
            <consortium name="Ensembl"/>
        </authorList>
    </citation>
    <scope>IDENTIFICATION</scope>
</reference>
<dbReference type="FunFam" id="2.60.120.650:FF:000018">
    <property type="entry name" value="HSPB1-associated protein 1 homolog"/>
    <property type="match status" value="1"/>
</dbReference>
<dbReference type="PANTHER" id="PTHR12461">
    <property type="entry name" value="HYPOXIA-INDUCIBLE FACTOR 1 ALPHA INHIBITOR-RELATED"/>
    <property type="match status" value="1"/>
</dbReference>